<dbReference type="PROSITE" id="PS00092">
    <property type="entry name" value="N6_MTASE"/>
    <property type="match status" value="1"/>
</dbReference>
<protein>
    <recommendedName>
        <fullName evidence="3">DNA methylase</fullName>
    </recommendedName>
</protein>
<dbReference type="SUPFAM" id="SSF53335">
    <property type="entry name" value="S-adenosyl-L-methionine-dependent methyltransferases"/>
    <property type="match status" value="1"/>
</dbReference>
<dbReference type="GO" id="GO:0008168">
    <property type="term" value="F:methyltransferase activity"/>
    <property type="evidence" value="ECO:0007669"/>
    <property type="project" value="InterPro"/>
</dbReference>
<evidence type="ECO:0000313" key="2">
    <source>
        <dbReference type="Proteomes" id="UP000265341"/>
    </source>
</evidence>
<dbReference type="Proteomes" id="UP000265341">
    <property type="component" value="Unassembled WGS sequence"/>
</dbReference>
<evidence type="ECO:0008006" key="3">
    <source>
        <dbReference type="Google" id="ProtNLM"/>
    </source>
</evidence>
<dbReference type="EMBL" id="QWLA01000074">
    <property type="protein sequence ID" value="RIH83565.1"/>
    <property type="molecule type" value="Genomic_DNA"/>
</dbReference>
<dbReference type="AlphaFoldDB" id="A0A399EHD4"/>
<dbReference type="InterPro" id="IPR002052">
    <property type="entry name" value="DNA_methylase_N6_adenine_CS"/>
</dbReference>
<dbReference type="GO" id="GO:0032259">
    <property type="term" value="P:methylation"/>
    <property type="evidence" value="ECO:0007669"/>
    <property type="project" value="InterPro"/>
</dbReference>
<reference evidence="1 2" key="1">
    <citation type="submission" date="2018-08" db="EMBL/GenBank/DDBJ databases">
        <title>Meiothermus roseus NBRC 110900 genome sequencing project.</title>
        <authorList>
            <person name="Da Costa M.S."/>
            <person name="Albuquerque L."/>
            <person name="Raposo P."/>
            <person name="Froufe H.J.C."/>
            <person name="Barroso C.S."/>
            <person name="Egas C."/>
        </authorList>
    </citation>
    <scope>NUCLEOTIDE SEQUENCE [LARGE SCALE GENOMIC DNA]</scope>
    <source>
        <strain evidence="1 2">NBRC 110900</strain>
    </source>
</reference>
<organism evidence="1 2">
    <name type="scientific">Calidithermus roseus</name>
    <dbReference type="NCBI Taxonomy" id="1644118"/>
    <lineage>
        <taxon>Bacteria</taxon>
        <taxon>Thermotogati</taxon>
        <taxon>Deinococcota</taxon>
        <taxon>Deinococci</taxon>
        <taxon>Thermales</taxon>
        <taxon>Thermaceae</taxon>
        <taxon>Calidithermus</taxon>
    </lineage>
</organism>
<proteinExistence type="predicted"/>
<comment type="caution">
    <text evidence="1">The sequence shown here is derived from an EMBL/GenBank/DDBJ whole genome shotgun (WGS) entry which is preliminary data.</text>
</comment>
<dbReference type="Gene3D" id="3.40.50.150">
    <property type="entry name" value="Vaccinia Virus protein VP39"/>
    <property type="match status" value="1"/>
</dbReference>
<keyword evidence="2" id="KW-1185">Reference proteome</keyword>
<evidence type="ECO:0000313" key="1">
    <source>
        <dbReference type="EMBL" id="RIH83565.1"/>
    </source>
</evidence>
<dbReference type="OrthoDB" id="9800801at2"/>
<dbReference type="RefSeq" id="WP_119279641.1">
    <property type="nucleotide sequence ID" value="NZ_QWLA01000074.1"/>
</dbReference>
<sequence length="582" mass="64128">MASIITAIDWPALSAWVEQETRRREHHNPAISVFRWWARRPHSLIRALLEAARSQGVRYVADPFSGGGTVALEAAASGLSAYAQDLYPWPVFGLQTALSQADPERLRVEGERLLRHLDPLRRYYQRGDGRELAGILRVRVVRCLGCEATFPLYPEGVLSKVRRNGNEAYHGCRRCGNVSLEAHCACGYEPPVTPAGKEACPHCGAVSAVSTAGWTAPLVLEEENGRVLVRPAVEGDPVAFIPASSSFPQLRHSIKAGLETRRLHRSGLQYWGDVYSEAQAAVILEGLDYLRERRMPAGVRNRLALAVLGLGEMGALLARWDRLYCKGIEGVANHRYAIPPVAFEANPLASVGRGVLRRRLEAAYRAADWYQGLENKGRVRLVAGSSERQALKRRVVDLVLTDPPYFDDVQYGEMARLFHFWLGQYQPMSVDEEREAVPNPVRGISAAGYAERLEAIFKESLRSLRRGGRIILSYHNRELRAWEALASALRANGLRLRAAAVVLAESANDHSKRGTQAQLYDAILELEPGYGGGAEAVWCQEDPVAKNLFAVALALGETLKGQPLAESYVAQCAALGVEPSIC</sequence>
<dbReference type="InterPro" id="IPR029063">
    <property type="entry name" value="SAM-dependent_MTases_sf"/>
</dbReference>
<name>A0A399EHD4_9DEIN</name>
<dbReference type="GO" id="GO:0003676">
    <property type="term" value="F:nucleic acid binding"/>
    <property type="evidence" value="ECO:0007669"/>
    <property type="project" value="InterPro"/>
</dbReference>
<accession>A0A399EHD4</accession>
<gene>
    <name evidence="1" type="ORF">Mrose_02987</name>
</gene>